<keyword evidence="2" id="KW-1185">Reference proteome</keyword>
<keyword evidence="1" id="KW-1133">Transmembrane helix</keyword>
<organism evidence="2 3">
    <name type="scientific">Ceratosolen solmsi marchali</name>
    <dbReference type="NCBI Taxonomy" id="326594"/>
    <lineage>
        <taxon>Eukaryota</taxon>
        <taxon>Metazoa</taxon>
        <taxon>Ecdysozoa</taxon>
        <taxon>Arthropoda</taxon>
        <taxon>Hexapoda</taxon>
        <taxon>Insecta</taxon>
        <taxon>Pterygota</taxon>
        <taxon>Neoptera</taxon>
        <taxon>Endopterygota</taxon>
        <taxon>Hymenoptera</taxon>
        <taxon>Apocrita</taxon>
        <taxon>Proctotrupomorpha</taxon>
        <taxon>Chalcidoidea</taxon>
        <taxon>Agaonidae</taxon>
        <taxon>Agaoninae</taxon>
        <taxon>Ceratosolen</taxon>
    </lineage>
</organism>
<protein>
    <submittedName>
        <fullName evidence="3">Uncharacterized protein LOC105366958</fullName>
    </submittedName>
</protein>
<proteinExistence type="predicted"/>
<evidence type="ECO:0000313" key="3">
    <source>
        <dbReference type="RefSeq" id="XP_011503873.1"/>
    </source>
</evidence>
<dbReference type="Proteomes" id="UP000695007">
    <property type="component" value="Unplaced"/>
</dbReference>
<feature type="transmembrane region" description="Helical" evidence="1">
    <location>
        <begin position="32"/>
        <end position="52"/>
    </location>
</feature>
<name>A0AAJ6YTF3_9HYME</name>
<dbReference type="KEGG" id="csol:105366958"/>
<dbReference type="AlphaFoldDB" id="A0AAJ6YTF3"/>
<evidence type="ECO:0000256" key="1">
    <source>
        <dbReference type="SAM" id="Phobius"/>
    </source>
</evidence>
<keyword evidence="1" id="KW-0812">Transmembrane</keyword>
<reference evidence="3" key="1">
    <citation type="submission" date="2025-08" db="UniProtKB">
        <authorList>
            <consortium name="RefSeq"/>
        </authorList>
    </citation>
    <scope>IDENTIFICATION</scope>
</reference>
<gene>
    <name evidence="3" type="primary">LOC105366958</name>
</gene>
<sequence length="238" mass="26195">MPPVPLPISWRGLSGALVRDVTSEEGKLMPPFLLPIIWIGLSGGVVLIQISVKWKSINAVKGTAITRPRITTTYTSMSINAVQENVATCSKEDYGIDKQLRTQRLSPEQQCGIHSKRVAKVAPAKGRLDVGGLLLPTISLRRTPLYVTSIFNTNASESLKNHITDIIDFLMDVHASVKIKSHSIGIQNGLNEDTLNGQLKCGFAQYIALEIGKGNSRENRAISRYLPWLYTTSSTPQW</sequence>
<dbReference type="GeneID" id="105366958"/>
<keyword evidence="1" id="KW-0472">Membrane</keyword>
<dbReference type="PANTHER" id="PTHR21696">
    <property type="entry name" value="PROTEIN UNC-79 HOMOLOG"/>
    <property type="match status" value="1"/>
</dbReference>
<accession>A0AAJ6YTF3</accession>
<dbReference type="PANTHER" id="PTHR21696:SF2">
    <property type="entry name" value="PROTEIN UNC-79 HOMOLOG"/>
    <property type="match status" value="1"/>
</dbReference>
<evidence type="ECO:0000313" key="2">
    <source>
        <dbReference type="Proteomes" id="UP000695007"/>
    </source>
</evidence>
<dbReference type="InterPro" id="IPR024855">
    <property type="entry name" value="UNC79"/>
</dbReference>
<dbReference type="RefSeq" id="XP_011503873.1">
    <property type="nucleotide sequence ID" value="XM_011505571.1"/>
</dbReference>